<evidence type="ECO:0000313" key="1">
    <source>
        <dbReference type="EMBL" id="EAT79520.2"/>
    </source>
</evidence>
<name>Q0U4X1_PHANO</name>
<evidence type="ECO:0000313" key="2">
    <source>
        <dbReference type="Proteomes" id="UP000001055"/>
    </source>
</evidence>
<dbReference type="GeneID" id="5980320"/>
<accession>Q0U4X1</accession>
<dbReference type="KEGG" id="pno:SNOG_13193"/>
<proteinExistence type="predicted"/>
<dbReference type="AlphaFoldDB" id="Q0U4X1"/>
<dbReference type="InParanoid" id="Q0U4X1"/>
<organism evidence="1 2">
    <name type="scientific">Phaeosphaeria nodorum (strain SN15 / ATCC MYA-4574 / FGSC 10173)</name>
    <name type="common">Glume blotch fungus</name>
    <name type="synonym">Parastagonospora nodorum</name>
    <dbReference type="NCBI Taxonomy" id="321614"/>
    <lineage>
        <taxon>Eukaryota</taxon>
        <taxon>Fungi</taxon>
        <taxon>Dikarya</taxon>
        <taxon>Ascomycota</taxon>
        <taxon>Pezizomycotina</taxon>
        <taxon>Dothideomycetes</taxon>
        <taxon>Pleosporomycetidae</taxon>
        <taxon>Pleosporales</taxon>
        <taxon>Pleosporineae</taxon>
        <taxon>Phaeosphaeriaceae</taxon>
        <taxon>Parastagonospora</taxon>
    </lineage>
</organism>
<dbReference type="EMBL" id="CH445349">
    <property type="protein sequence ID" value="EAT79520.2"/>
    <property type="molecule type" value="Genomic_DNA"/>
</dbReference>
<dbReference type="VEuPathDB" id="FungiDB:JI435_131930"/>
<sequence>MCQSQLDNKRKANIFWRNGCTDPTWNDPACPKHCEGLDEHCFNSNGIRTRHRNNGLGFNPDIRCSFFLQRPHRIRRPIFISIFINNPIRTIRLARIIIQQRQ</sequence>
<gene>
    <name evidence="1" type="ORF">SNOG_13193</name>
</gene>
<dbReference type="RefSeq" id="XP_001803405.1">
    <property type="nucleotide sequence ID" value="XM_001803353.1"/>
</dbReference>
<dbReference type="HOGENOM" id="CLU_2278460_0_0_1"/>
<protein>
    <submittedName>
        <fullName evidence="1">Uncharacterized protein</fullName>
    </submittedName>
</protein>
<reference evidence="2" key="1">
    <citation type="journal article" date="2007" name="Plant Cell">
        <title>Dothideomycete-plant interactions illuminated by genome sequencing and EST analysis of the wheat pathogen Stagonospora nodorum.</title>
        <authorList>
            <person name="Hane J.K."/>
            <person name="Lowe R.G."/>
            <person name="Solomon P.S."/>
            <person name="Tan K.C."/>
            <person name="Schoch C.L."/>
            <person name="Spatafora J.W."/>
            <person name="Crous P.W."/>
            <person name="Kodira C."/>
            <person name="Birren B.W."/>
            <person name="Galagan J.E."/>
            <person name="Torriani S.F."/>
            <person name="McDonald B.A."/>
            <person name="Oliver R.P."/>
        </authorList>
    </citation>
    <scope>NUCLEOTIDE SEQUENCE [LARGE SCALE GENOMIC DNA]</scope>
    <source>
        <strain evidence="2">SN15 / ATCC MYA-4574 / FGSC 10173</strain>
    </source>
</reference>
<dbReference type="Proteomes" id="UP000001055">
    <property type="component" value="Unassembled WGS sequence"/>
</dbReference>